<dbReference type="RefSeq" id="WP_083137908.1">
    <property type="nucleotide sequence ID" value="NZ_JACKVH010000017.1"/>
</dbReference>
<dbReference type="EMBL" id="JACKVH010000017">
    <property type="protein sequence ID" value="MCV7381204.1"/>
    <property type="molecule type" value="Genomic_DNA"/>
</dbReference>
<dbReference type="InterPro" id="IPR036271">
    <property type="entry name" value="Tet_transcr_reg_TetR-rel_C_sf"/>
</dbReference>
<dbReference type="Proteomes" id="UP000192319">
    <property type="component" value="Unassembled WGS sequence"/>
</dbReference>
<feature type="domain" description="HTH tetR-type" evidence="5">
    <location>
        <begin position="17"/>
        <end position="76"/>
    </location>
</feature>
<evidence type="ECO:0000256" key="3">
    <source>
        <dbReference type="ARBA" id="ARBA00023163"/>
    </source>
</evidence>
<dbReference type="InterPro" id="IPR050109">
    <property type="entry name" value="HTH-type_TetR-like_transc_reg"/>
</dbReference>
<dbReference type="InterPro" id="IPR049445">
    <property type="entry name" value="TetR_SbtR-like_C"/>
</dbReference>
<evidence type="ECO:0000313" key="7">
    <source>
        <dbReference type="EMBL" id="OQZ91031.1"/>
    </source>
</evidence>
<dbReference type="PANTHER" id="PTHR30055">
    <property type="entry name" value="HTH-TYPE TRANSCRIPTIONAL REGULATOR RUTR"/>
    <property type="match status" value="1"/>
</dbReference>
<dbReference type="Pfam" id="PF00440">
    <property type="entry name" value="TetR_N"/>
    <property type="match status" value="1"/>
</dbReference>
<dbReference type="GO" id="GO:0003700">
    <property type="term" value="F:DNA-binding transcription factor activity"/>
    <property type="evidence" value="ECO:0007669"/>
    <property type="project" value="TreeGrafter"/>
</dbReference>
<evidence type="ECO:0000256" key="4">
    <source>
        <dbReference type="PROSITE-ProRule" id="PRU00335"/>
    </source>
</evidence>
<keyword evidence="3" id="KW-0804">Transcription</keyword>
<gene>
    <name evidence="7" type="ORF">BST11_10490</name>
    <name evidence="6" type="ORF">H7K38_21485</name>
</gene>
<reference evidence="6" key="3">
    <citation type="journal article" date="2022" name="BMC Genomics">
        <title>Comparative genome analysis of mycobacteria focusing on tRNA and non-coding RNA.</title>
        <authorList>
            <person name="Behra P.R.K."/>
            <person name="Pettersson B.M.F."/>
            <person name="Ramesh M."/>
            <person name="Das S."/>
            <person name="Dasgupta S."/>
            <person name="Kirsebom L.A."/>
        </authorList>
    </citation>
    <scope>NUCLEOTIDE SEQUENCE</scope>
    <source>
        <strain evidence="6">CCUG 55640</strain>
    </source>
</reference>
<reference evidence="7 8" key="1">
    <citation type="submission" date="2017-02" db="EMBL/GenBank/DDBJ databases">
        <title>The new phylogeny of genus Mycobacterium.</title>
        <authorList>
            <person name="Tortoli E."/>
            <person name="Trovato A."/>
            <person name="Cirillo D.M."/>
        </authorList>
    </citation>
    <scope>NUCLEOTIDE SEQUENCE [LARGE SCALE GENOMIC DNA]</scope>
    <source>
        <strain evidence="7 8">DSM 45230</strain>
    </source>
</reference>
<reference evidence="6" key="2">
    <citation type="submission" date="2020-07" db="EMBL/GenBank/DDBJ databases">
        <authorList>
            <person name="Pettersson B.M.F."/>
            <person name="Behra P.R.K."/>
            <person name="Ramesh M."/>
            <person name="Das S."/>
            <person name="Dasgupta S."/>
            <person name="Kirsebom L.A."/>
        </authorList>
    </citation>
    <scope>NUCLEOTIDE SEQUENCE</scope>
    <source>
        <strain evidence="6">CCUG 55640</strain>
    </source>
</reference>
<evidence type="ECO:0000256" key="1">
    <source>
        <dbReference type="ARBA" id="ARBA00023015"/>
    </source>
</evidence>
<dbReference type="Proteomes" id="UP001141650">
    <property type="component" value="Unassembled WGS sequence"/>
</dbReference>
<sequence>MTTVEEVEDRPLRADAARNVERILRAARDVYGELGPDAPVEAVARRAGVGERTLYRRFPTKADLVRAALDQSIAEDLTPVIDAARRADDPLRGLTQLIEAAISLGAREHNLLTAARRAGSLTPDISVSLNAALGELVREGQRAGRVRADLVADDLPRLVAMLFGVLSTMDARSDGWRRYVALVVDAISIDERLPLPPVAELRYEVGPHSWPL</sequence>
<dbReference type="AlphaFoldDB" id="A0AA42C255"/>
<dbReference type="SUPFAM" id="SSF48498">
    <property type="entry name" value="Tetracyclin repressor-like, C-terminal domain"/>
    <property type="match status" value="1"/>
</dbReference>
<evidence type="ECO:0000313" key="9">
    <source>
        <dbReference type="Proteomes" id="UP001141650"/>
    </source>
</evidence>
<dbReference type="Pfam" id="PF21597">
    <property type="entry name" value="TetR_C_43"/>
    <property type="match status" value="1"/>
</dbReference>
<accession>A0AA42C255</accession>
<name>A0AA42C255_9MYCO</name>
<dbReference type="InterPro" id="IPR009057">
    <property type="entry name" value="Homeodomain-like_sf"/>
</dbReference>
<dbReference type="SUPFAM" id="SSF46689">
    <property type="entry name" value="Homeodomain-like"/>
    <property type="match status" value="1"/>
</dbReference>
<dbReference type="GO" id="GO:0000976">
    <property type="term" value="F:transcription cis-regulatory region binding"/>
    <property type="evidence" value="ECO:0007669"/>
    <property type="project" value="TreeGrafter"/>
</dbReference>
<proteinExistence type="predicted"/>
<dbReference type="EMBL" id="MVHD01000013">
    <property type="protein sequence ID" value="OQZ91031.1"/>
    <property type="molecule type" value="Genomic_DNA"/>
</dbReference>
<dbReference type="InterPro" id="IPR001647">
    <property type="entry name" value="HTH_TetR"/>
</dbReference>
<keyword evidence="1" id="KW-0805">Transcription regulation</keyword>
<dbReference type="PRINTS" id="PR00455">
    <property type="entry name" value="HTHTETR"/>
</dbReference>
<protein>
    <submittedName>
        <fullName evidence="7">TetR family transcriptional regulator</fullName>
    </submittedName>
    <submittedName>
        <fullName evidence="6">TetR/AcrR family transcriptional regulator</fullName>
    </submittedName>
</protein>
<keyword evidence="8" id="KW-1185">Reference proteome</keyword>
<comment type="caution">
    <text evidence="6">The sequence shown here is derived from an EMBL/GenBank/DDBJ whole genome shotgun (WGS) entry which is preliminary data.</text>
</comment>
<dbReference type="Gene3D" id="1.10.357.10">
    <property type="entry name" value="Tetracycline Repressor, domain 2"/>
    <property type="match status" value="1"/>
</dbReference>
<evidence type="ECO:0000313" key="8">
    <source>
        <dbReference type="Proteomes" id="UP000192319"/>
    </source>
</evidence>
<organism evidence="6 9">
    <name type="scientific">Mycobacterium alsense</name>
    <dbReference type="NCBI Taxonomy" id="324058"/>
    <lineage>
        <taxon>Bacteria</taxon>
        <taxon>Bacillati</taxon>
        <taxon>Actinomycetota</taxon>
        <taxon>Actinomycetes</taxon>
        <taxon>Mycobacteriales</taxon>
        <taxon>Mycobacteriaceae</taxon>
        <taxon>Mycobacterium</taxon>
    </lineage>
</organism>
<feature type="DNA-binding region" description="H-T-H motif" evidence="4">
    <location>
        <begin position="39"/>
        <end position="58"/>
    </location>
</feature>
<dbReference type="PROSITE" id="PS50977">
    <property type="entry name" value="HTH_TETR_2"/>
    <property type="match status" value="1"/>
</dbReference>
<dbReference type="PANTHER" id="PTHR30055:SF234">
    <property type="entry name" value="HTH-TYPE TRANSCRIPTIONAL REGULATOR BETI"/>
    <property type="match status" value="1"/>
</dbReference>
<evidence type="ECO:0000313" key="6">
    <source>
        <dbReference type="EMBL" id="MCV7381204.1"/>
    </source>
</evidence>
<keyword evidence="2 4" id="KW-0238">DNA-binding</keyword>
<evidence type="ECO:0000256" key="2">
    <source>
        <dbReference type="ARBA" id="ARBA00023125"/>
    </source>
</evidence>
<evidence type="ECO:0000259" key="5">
    <source>
        <dbReference type="PROSITE" id="PS50977"/>
    </source>
</evidence>